<dbReference type="InterPro" id="IPR023198">
    <property type="entry name" value="PGP-like_dom2"/>
</dbReference>
<dbReference type="SUPFAM" id="SSF56784">
    <property type="entry name" value="HAD-like"/>
    <property type="match status" value="1"/>
</dbReference>
<gene>
    <name evidence="1" type="ORF">C5O23_07895</name>
</gene>
<dbReference type="InterPro" id="IPR023214">
    <property type="entry name" value="HAD_sf"/>
</dbReference>
<sequence length="250" mass="28602">MTAGRHTNGGRSMKYEGVKWVWFDLDDTLIDFHANSRLANAIIYREAGLDRYYATPEQWIEAYEGHNRLLWERYSRGEITQGFLRVDRFATPLSPRWAGSREDLEAFCWRLDREYLDRLAEQTVMIDGAVEQLSRLRAHYNIGVLSNGFKEVQHRKLENTGLAPLVDLVVLSDDVGFNKPDLRIFAHAMKRAGEMDPQAHLMIGDNLAADVGGAVRVGWRAIHFDRTQPGLRWRGSHIAIADLKLLEGLL</sequence>
<dbReference type="InterPro" id="IPR036412">
    <property type="entry name" value="HAD-like_sf"/>
</dbReference>
<dbReference type="EMBL" id="PUEC01000016">
    <property type="protein sequence ID" value="PWB02022.1"/>
    <property type="molecule type" value="Genomic_DNA"/>
</dbReference>
<reference evidence="2" key="1">
    <citation type="submission" date="2018-02" db="EMBL/GenBank/DDBJ databases">
        <authorList>
            <person name="Clavel T."/>
            <person name="Strowig T."/>
        </authorList>
    </citation>
    <scope>NUCLEOTIDE SEQUENCE [LARGE SCALE GENOMIC DNA]</scope>
    <source>
        <strain evidence="2">DSM 103720</strain>
    </source>
</reference>
<dbReference type="AlphaFoldDB" id="A0A2V1IKN9"/>
<organism evidence="1 2">
    <name type="scientific">Duncaniella muris</name>
    <dbReference type="NCBI Taxonomy" id="2094150"/>
    <lineage>
        <taxon>Bacteria</taxon>
        <taxon>Pseudomonadati</taxon>
        <taxon>Bacteroidota</taxon>
        <taxon>Bacteroidia</taxon>
        <taxon>Bacteroidales</taxon>
        <taxon>Muribaculaceae</taxon>
        <taxon>Duncaniella</taxon>
    </lineage>
</organism>
<evidence type="ECO:0000313" key="1">
    <source>
        <dbReference type="EMBL" id="PWB02022.1"/>
    </source>
</evidence>
<keyword evidence="2" id="KW-1185">Reference proteome</keyword>
<dbReference type="PANTHER" id="PTHR47478:SF1">
    <property type="entry name" value="PYRIMIDINE 5'-NUCLEOTIDASE YJJG"/>
    <property type="match status" value="1"/>
</dbReference>
<dbReference type="PANTHER" id="PTHR47478">
    <property type="match status" value="1"/>
</dbReference>
<dbReference type="InterPro" id="IPR011951">
    <property type="entry name" value="HAD-SF_hydro_IA_YjjG/PynA"/>
</dbReference>
<protein>
    <submittedName>
        <fullName evidence="1">Noncanonical pyrimidine nucleotidase, YjjG family</fullName>
    </submittedName>
</protein>
<dbReference type="InterPro" id="IPR006439">
    <property type="entry name" value="HAD-SF_hydro_IA"/>
</dbReference>
<dbReference type="Pfam" id="PF00702">
    <property type="entry name" value="Hydrolase"/>
    <property type="match status" value="1"/>
</dbReference>
<dbReference type="Proteomes" id="UP000244905">
    <property type="component" value="Unassembled WGS sequence"/>
</dbReference>
<comment type="caution">
    <text evidence="1">The sequence shown here is derived from an EMBL/GenBank/DDBJ whole genome shotgun (WGS) entry which is preliminary data.</text>
</comment>
<dbReference type="InterPro" id="IPR052550">
    <property type="entry name" value="Pyrimidine_5'-ntase_YjjG"/>
</dbReference>
<accession>A0A2V1IKN9</accession>
<proteinExistence type="predicted"/>
<evidence type="ECO:0000313" key="2">
    <source>
        <dbReference type="Proteomes" id="UP000244905"/>
    </source>
</evidence>
<dbReference type="Gene3D" id="3.40.50.1000">
    <property type="entry name" value="HAD superfamily/HAD-like"/>
    <property type="match status" value="1"/>
</dbReference>
<dbReference type="NCBIfam" id="TIGR02254">
    <property type="entry name" value="YjjG_YfnB"/>
    <property type="match status" value="1"/>
</dbReference>
<dbReference type="SFLD" id="SFLDS00003">
    <property type="entry name" value="Haloacid_Dehalogenase"/>
    <property type="match status" value="1"/>
</dbReference>
<name>A0A2V1IKN9_9BACT</name>
<dbReference type="Gene3D" id="1.10.150.240">
    <property type="entry name" value="Putative phosphatase, domain 2"/>
    <property type="match status" value="1"/>
</dbReference>
<dbReference type="GO" id="GO:0008253">
    <property type="term" value="F:5'-nucleotidase activity"/>
    <property type="evidence" value="ECO:0007669"/>
    <property type="project" value="InterPro"/>
</dbReference>
<dbReference type="NCBIfam" id="TIGR01549">
    <property type="entry name" value="HAD-SF-IA-v1"/>
    <property type="match status" value="1"/>
</dbReference>
<dbReference type="SFLD" id="SFLDG01129">
    <property type="entry name" value="C1.5:_HAD__Beta-PGM__Phosphata"/>
    <property type="match status" value="1"/>
</dbReference>